<dbReference type="Pfam" id="PF08352">
    <property type="entry name" value="oligo_HPY"/>
    <property type="match status" value="1"/>
</dbReference>
<dbReference type="GO" id="GO:0015833">
    <property type="term" value="P:peptide transport"/>
    <property type="evidence" value="ECO:0007669"/>
    <property type="project" value="InterPro"/>
</dbReference>
<dbReference type="InterPro" id="IPR050319">
    <property type="entry name" value="ABC_transp_ATP-bind"/>
</dbReference>
<dbReference type="InterPro" id="IPR027417">
    <property type="entry name" value="P-loop_NTPase"/>
</dbReference>
<comment type="subcellular location">
    <subcellularLocation>
        <location evidence="1">Cell inner membrane</location>
        <topology evidence="1">Peripheral membrane protein</topology>
    </subcellularLocation>
</comment>
<keyword evidence="3" id="KW-0813">Transport</keyword>
<dbReference type="Pfam" id="PF00005">
    <property type="entry name" value="ABC_tran"/>
    <property type="match status" value="1"/>
</dbReference>
<accession>A0A4R2C9R6</accession>
<keyword evidence="8" id="KW-1185">Reference proteome</keyword>
<name>A0A4R2C9R6_SHIGR</name>
<dbReference type="PROSITE" id="PS50893">
    <property type="entry name" value="ABC_TRANSPORTER_2"/>
    <property type="match status" value="1"/>
</dbReference>
<dbReference type="EMBL" id="SLVX01000022">
    <property type="protein sequence ID" value="TCN37407.1"/>
    <property type="molecule type" value="Genomic_DNA"/>
</dbReference>
<dbReference type="FunFam" id="3.40.50.300:FF:000016">
    <property type="entry name" value="Oligopeptide ABC transporter ATP-binding component"/>
    <property type="match status" value="1"/>
</dbReference>
<dbReference type="InterPro" id="IPR003439">
    <property type="entry name" value="ABC_transporter-like_ATP-bd"/>
</dbReference>
<dbReference type="PROSITE" id="PS00211">
    <property type="entry name" value="ABC_TRANSPORTER_1"/>
    <property type="match status" value="1"/>
</dbReference>
<evidence type="ECO:0000313" key="8">
    <source>
        <dbReference type="Proteomes" id="UP000295351"/>
    </source>
</evidence>
<organism evidence="7 8">
    <name type="scientific">Shinella granuli</name>
    <dbReference type="NCBI Taxonomy" id="323621"/>
    <lineage>
        <taxon>Bacteria</taxon>
        <taxon>Pseudomonadati</taxon>
        <taxon>Pseudomonadota</taxon>
        <taxon>Alphaproteobacteria</taxon>
        <taxon>Hyphomicrobiales</taxon>
        <taxon>Rhizobiaceae</taxon>
        <taxon>Shinella</taxon>
    </lineage>
</organism>
<gene>
    <name evidence="7" type="ORF">EV665_12237</name>
</gene>
<evidence type="ECO:0000256" key="4">
    <source>
        <dbReference type="ARBA" id="ARBA00022741"/>
    </source>
</evidence>
<dbReference type="GO" id="GO:0016887">
    <property type="term" value="F:ATP hydrolysis activity"/>
    <property type="evidence" value="ECO:0007669"/>
    <property type="project" value="InterPro"/>
</dbReference>
<protein>
    <submittedName>
        <fullName evidence="7">Peptide/nickel transport system ATP-binding protein/oligopeptide transport system ATP-binding protein</fullName>
    </submittedName>
</protein>
<dbReference type="SUPFAM" id="SSF52540">
    <property type="entry name" value="P-loop containing nucleoside triphosphate hydrolases"/>
    <property type="match status" value="1"/>
</dbReference>
<evidence type="ECO:0000256" key="2">
    <source>
        <dbReference type="ARBA" id="ARBA00005417"/>
    </source>
</evidence>
<dbReference type="CDD" id="cd03257">
    <property type="entry name" value="ABC_NikE_OppD_transporters"/>
    <property type="match status" value="1"/>
</dbReference>
<dbReference type="PANTHER" id="PTHR43776:SF7">
    <property type="entry name" value="D,D-DIPEPTIDE TRANSPORT ATP-BINDING PROTEIN DDPF-RELATED"/>
    <property type="match status" value="1"/>
</dbReference>
<evidence type="ECO:0000256" key="1">
    <source>
        <dbReference type="ARBA" id="ARBA00004417"/>
    </source>
</evidence>
<dbReference type="Gene3D" id="3.40.50.300">
    <property type="entry name" value="P-loop containing nucleotide triphosphate hydrolases"/>
    <property type="match status" value="1"/>
</dbReference>
<evidence type="ECO:0000256" key="3">
    <source>
        <dbReference type="ARBA" id="ARBA00022448"/>
    </source>
</evidence>
<dbReference type="GO" id="GO:0005886">
    <property type="term" value="C:plasma membrane"/>
    <property type="evidence" value="ECO:0007669"/>
    <property type="project" value="UniProtKB-SubCell"/>
</dbReference>
<evidence type="ECO:0000313" key="7">
    <source>
        <dbReference type="EMBL" id="TCN37407.1"/>
    </source>
</evidence>
<dbReference type="NCBIfam" id="TIGR01727">
    <property type="entry name" value="oligo_HPY"/>
    <property type="match status" value="1"/>
</dbReference>
<dbReference type="InterPro" id="IPR003593">
    <property type="entry name" value="AAA+_ATPase"/>
</dbReference>
<evidence type="ECO:0000259" key="6">
    <source>
        <dbReference type="PROSITE" id="PS50893"/>
    </source>
</evidence>
<keyword evidence="4" id="KW-0547">Nucleotide-binding</keyword>
<feature type="domain" description="ABC transporter" evidence="6">
    <location>
        <begin position="8"/>
        <end position="258"/>
    </location>
</feature>
<sequence length="344" mass="37950">MTGPEPILSVRDLSKRFSVTGGLIFEREIAEVNAVTGVSFDVKPGETLGLVGESGCGKSTLGRCILRLIEPSNGQTLFRGRDINAASPAEMRALRRKIQLVFQDPYASLHPRMRVAENIAEPLRISDLSQVQRKERVAEMLDLVRLNPEHGQRYPHELSGGQRQRVVIARALALKPELLVLDEPVSALDVSVQAGVLNLLKDIQRDFGTAYVFIAHDLSVVQHISHRVAVMYLGKIVEIAEKRRLYRAPMHPYTQALMSAVPLADPALERSRSRIVLKGDLPSPLNPPSGCRFRTRCPIAQKLCAEVEPPLNEREEGHSVACHFPNAMETGLSARQKSGPGGME</sequence>
<reference evidence="7 8" key="1">
    <citation type="submission" date="2019-03" db="EMBL/GenBank/DDBJ databases">
        <title>Genomic Encyclopedia of Type Strains, Phase IV (KMG-IV): sequencing the most valuable type-strain genomes for metagenomic binning, comparative biology and taxonomic classification.</title>
        <authorList>
            <person name="Goeker M."/>
        </authorList>
    </citation>
    <scope>NUCLEOTIDE SEQUENCE [LARGE SCALE GENOMIC DNA]</scope>
    <source>
        <strain evidence="7 8">DSM 18401</strain>
    </source>
</reference>
<keyword evidence="5 7" id="KW-0067">ATP-binding</keyword>
<comment type="similarity">
    <text evidence="2">Belongs to the ABC transporter superfamily.</text>
</comment>
<dbReference type="GO" id="GO:0005524">
    <property type="term" value="F:ATP binding"/>
    <property type="evidence" value="ECO:0007669"/>
    <property type="project" value="UniProtKB-KW"/>
</dbReference>
<dbReference type="GO" id="GO:0055085">
    <property type="term" value="P:transmembrane transport"/>
    <property type="evidence" value="ECO:0007669"/>
    <property type="project" value="UniProtKB-ARBA"/>
</dbReference>
<dbReference type="InterPro" id="IPR017871">
    <property type="entry name" value="ABC_transporter-like_CS"/>
</dbReference>
<comment type="caution">
    <text evidence="7">The sequence shown here is derived from an EMBL/GenBank/DDBJ whole genome shotgun (WGS) entry which is preliminary data.</text>
</comment>
<dbReference type="AlphaFoldDB" id="A0A4R2C9R6"/>
<dbReference type="PANTHER" id="PTHR43776">
    <property type="entry name" value="TRANSPORT ATP-BINDING PROTEIN"/>
    <property type="match status" value="1"/>
</dbReference>
<evidence type="ECO:0000256" key="5">
    <source>
        <dbReference type="ARBA" id="ARBA00022840"/>
    </source>
</evidence>
<dbReference type="InterPro" id="IPR013563">
    <property type="entry name" value="Oligopep_ABC_C"/>
</dbReference>
<proteinExistence type="inferred from homology"/>
<dbReference type="SMART" id="SM00382">
    <property type="entry name" value="AAA"/>
    <property type="match status" value="1"/>
</dbReference>
<dbReference type="NCBIfam" id="NF008453">
    <property type="entry name" value="PRK11308.1"/>
    <property type="match status" value="1"/>
</dbReference>
<dbReference type="RefSeq" id="WP_133036154.1">
    <property type="nucleotide sequence ID" value="NZ_BAABEI010000009.1"/>
</dbReference>
<dbReference type="Proteomes" id="UP000295351">
    <property type="component" value="Unassembled WGS sequence"/>
</dbReference>